<keyword evidence="2" id="KW-1185">Reference proteome</keyword>
<comment type="caution">
    <text evidence="1">The sequence shown here is derived from an EMBL/GenBank/DDBJ whole genome shotgun (WGS) entry which is preliminary data.</text>
</comment>
<sequence length="218" mass="24277">ECGLGCGHSPWCQQPVSIRNMRAPVASAPRQDGGLAVQELDYHDVFGVDGSDLLGSAGGSVNSEDIPIPQAAWREALRNDDALRNDLARQRDAPQERRGSQERLTCATPGCGLLSQVDDRYCCSVCATGCGQHHWLCHAQVLVSDPERALQMEVVQPQTDEEYAQRLQVREELMARQHLAHNLSARIWEAANTLTDPVWGHVEFSAVEINERWRSNRR</sequence>
<accession>A0ABN9RTQ8</accession>
<protein>
    <submittedName>
        <fullName evidence="1">Uncharacterized protein</fullName>
    </submittedName>
</protein>
<organism evidence="1 2">
    <name type="scientific">Prorocentrum cordatum</name>
    <dbReference type="NCBI Taxonomy" id="2364126"/>
    <lineage>
        <taxon>Eukaryota</taxon>
        <taxon>Sar</taxon>
        <taxon>Alveolata</taxon>
        <taxon>Dinophyceae</taxon>
        <taxon>Prorocentrales</taxon>
        <taxon>Prorocentraceae</taxon>
        <taxon>Prorocentrum</taxon>
    </lineage>
</organism>
<reference evidence="1" key="1">
    <citation type="submission" date="2023-10" db="EMBL/GenBank/DDBJ databases">
        <authorList>
            <person name="Chen Y."/>
            <person name="Shah S."/>
            <person name="Dougan E. K."/>
            <person name="Thang M."/>
            <person name="Chan C."/>
        </authorList>
    </citation>
    <scope>NUCLEOTIDE SEQUENCE [LARGE SCALE GENOMIC DNA]</scope>
</reference>
<gene>
    <name evidence="1" type="ORF">PCOR1329_LOCUS22897</name>
</gene>
<name>A0ABN9RTQ8_9DINO</name>
<dbReference type="EMBL" id="CAUYUJ010007696">
    <property type="protein sequence ID" value="CAK0821697.1"/>
    <property type="molecule type" value="Genomic_DNA"/>
</dbReference>
<dbReference type="Proteomes" id="UP001189429">
    <property type="component" value="Unassembled WGS sequence"/>
</dbReference>
<feature type="non-terminal residue" evidence="1">
    <location>
        <position position="1"/>
    </location>
</feature>
<proteinExistence type="predicted"/>
<evidence type="ECO:0000313" key="1">
    <source>
        <dbReference type="EMBL" id="CAK0821697.1"/>
    </source>
</evidence>
<feature type="non-terminal residue" evidence="1">
    <location>
        <position position="218"/>
    </location>
</feature>
<evidence type="ECO:0000313" key="2">
    <source>
        <dbReference type="Proteomes" id="UP001189429"/>
    </source>
</evidence>